<dbReference type="OrthoDB" id="9757990at2"/>
<dbReference type="InterPro" id="IPR036890">
    <property type="entry name" value="HATPase_C_sf"/>
</dbReference>
<dbReference type="CDD" id="cd00082">
    <property type="entry name" value="HisKA"/>
    <property type="match status" value="1"/>
</dbReference>
<evidence type="ECO:0000256" key="8">
    <source>
        <dbReference type="ARBA" id="ARBA00022777"/>
    </source>
</evidence>
<dbReference type="Pfam" id="PF02518">
    <property type="entry name" value="HATPase_c"/>
    <property type="match status" value="1"/>
</dbReference>
<name>A0A4V2EWJ1_9MICO</name>
<dbReference type="AlphaFoldDB" id="A0A4V2EWJ1"/>
<evidence type="ECO:0000256" key="4">
    <source>
        <dbReference type="ARBA" id="ARBA00022475"/>
    </source>
</evidence>
<dbReference type="InterPro" id="IPR003661">
    <property type="entry name" value="HisK_dim/P_dom"/>
</dbReference>
<feature type="transmembrane region" description="Helical" evidence="12">
    <location>
        <begin position="147"/>
        <end position="170"/>
    </location>
</feature>
<dbReference type="GO" id="GO:0005886">
    <property type="term" value="C:plasma membrane"/>
    <property type="evidence" value="ECO:0007669"/>
    <property type="project" value="UniProtKB-SubCell"/>
</dbReference>
<evidence type="ECO:0000256" key="6">
    <source>
        <dbReference type="ARBA" id="ARBA00022679"/>
    </source>
</evidence>
<gene>
    <name evidence="14" type="ORF">EV141_1622</name>
</gene>
<feature type="domain" description="Histidine kinase" evidence="13">
    <location>
        <begin position="457"/>
        <end position="672"/>
    </location>
</feature>
<sequence length="691" mass="73727">MRRERSARPDRDAGAQYSAPHPAQRLLVAPRWMHHVTAVGMASLTIGLGVASLIIIPPAGTGAAVWWPAAGTGVLFALLFRGPVWIPLSVIALTGVLANLAAGRPLSFAIAALVILTVEASVVLAIVGRHGEHARLNGVRGLGRLFVACVAGALSLALLGSTSLFVLAGAPIVSTAIALTLSHLSALLLMVPIALVPLSRRVLRVKPIRIMEGVAQFTATLTVATILFSPVLPVPLLFLLFPLFAWAATRFRPLYVVVQLAAIALLIPSLFLLVGGPYLSITNVPTPGLLVQLFMISAAITTLFLAVGRSEREALLDERERRAVLLRGGFIGAQVGFLVARRTPKGELNIVDSNEVGRQMAQGGWLEPIIDAWLHHPQNDLTQEVTLDTGRSYQVFASVTGHALHEDDVASAVGIQLVEITDTIAARDALARTLERERAVTLELRELARQKDVFVSAVSHELRTPITSILGFAEEIDDTGPDETKQAAEIIIRNSRRLAAMVEQLLELGRLASPETHLHLGSARLDALVGEAVEEQSVAAERAGLMVDTDLHADGREVLIEPLSLGRVLTNLLSNAIKFTPRGGIVRVSTNAHGPRAIIMVDDSGVGISPDERHRVFDRFYRSASEEKLATPGTGLGLPIVKALVESAGGTITIDDSPIGGTRFIVELPLASSGPMTGSIQLRRNGRQTTS</sequence>
<keyword evidence="5" id="KW-0597">Phosphoprotein</keyword>
<dbReference type="PROSITE" id="PS50109">
    <property type="entry name" value="HIS_KIN"/>
    <property type="match status" value="1"/>
</dbReference>
<keyword evidence="8 14" id="KW-0418">Kinase</keyword>
<dbReference type="EC" id="2.7.13.3" evidence="3"/>
<dbReference type="Proteomes" id="UP000293519">
    <property type="component" value="Unassembled WGS sequence"/>
</dbReference>
<evidence type="ECO:0000256" key="12">
    <source>
        <dbReference type="SAM" id="Phobius"/>
    </source>
</evidence>
<keyword evidence="7 12" id="KW-0812">Transmembrane</keyword>
<dbReference type="InterPro" id="IPR004358">
    <property type="entry name" value="Sig_transdc_His_kin-like_C"/>
</dbReference>
<feature type="transmembrane region" description="Helical" evidence="12">
    <location>
        <begin position="288"/>
        <end position="307"/>
    </location>
</feature>
<keyword evidence="6" id="KW-0808">Transferase</keyword>
<feature type="transmembrane region" description="Helical" evidence="12">
    <location>
        <begin position="176"/>
        <end position="198"/>
    </location>
</feature>
<dbReference type="Gene3D" id="1.10.287.130">
    <property type="match status" value="1"/>
</dbReference>
<protein>
    <recommendedName>
        <fullName evidence="3">histidine kinase</fullName>
        <ecNumber evidence="3">2.7.13.3</ecNumber>
    </recommendedName>
</protein>
<evidence type="ECO:0000256" key="11">
    <source>
        <dbReference type="ARBA" id="ARBA00023136"/>
    </source>
</evidence>
<dbReference type="SUPFAM" id="SSF55874">
    <property type="entry name" value="ATPase domain of HSP90 chaperone/DNA topoisomerase II/histidine kinase"/>
    <property type="match status" value="1"/>
</dbReference>
<keyword evidence="15" id="KW-1185">Reference proteome</keyword>
<dbReference type="Gene3D" id="3.30.565.10">
    <property type="entry name" value="Histidine kinase-like ATPase, C-terminal domain"/>
    <property type="match status" value="1"/>
</dbReference>
<evidence type="ECO:0000256" key="2">
    <source>
        <dbReference type="ARBA" id="ARBA00004651"/>
    </source>
</evidence>
<dbReference type="GO" id="GO:0000155">
    <property type="term" value="F:phosphorelay sensor kinase activity"/>
    <property type="evidence" value="ECO:0007669"/>
    <property type="project" value="InterPro"/>
</dbReference>
<accession>A0A4V2EWJ1</accession>
<evidence type="ECO:0000256" key="7">
    <source>
        <dbReference type="ARBA" id="ARBA00022692"/>
    </source>
</evidence>
<comment type="subcellular location">
    <subcellularLocation>
        <location evidence="2">Cell membrane</location>
        <topology evidence="2">Multi-pass membrane protein</topology>
    </subcellularLocation>
</comment>
<evidence type="ECO:0000256" key="5">
    <source>
        <dbReference type="ARBA" id="ARBA00022553"/>
    </source>
</evidence>
<evidence type="ECO:0000256" key="1">
    <source>
        <dbReference type="ARBA" id="ARBA00000085"/>
    </source>
</evidence>
<dbReference type="RefSeq" id="WP_130485456.1">
    <property type="nucleotide sequence ID" value="NZ_SGWW01000003.1"/>
</dbReference>
<dbReference type="InterPro" id="IPR036097">
    <property type="entry name" value="HisK_dim/P_sf"/>
</dbReference>
<dbReference type="PRINTS" id="PR00344">
    <property type="entry name" value="BCTRLSENSOR"/>
</dbReference>
<feature type="transmembrane region" description="Helical" evidence="12">
    <location>
        <begin position="85"/>
        <end position="102"/>
    </location>
</feature>
<dbReference type="InterPro" id="IPR005467">
    <property type="entry name" value="His_kinase_dom"/>
</dbReference>
<dbReference type="FunFam" id="1.10.287.130:FF:000001">
    <property type="entry name" value="Two-component sensor histidine kinase"/>
    <property type="match status" value="1"/>
</dbReference>
<dbReference type="SMART" id="SM00388">
    <property type="entry name" value="HisKA"/>
    <property type="match status" value="1"/>
</dbReference>
<feature type="transmembrane region" description="Helical" evidence="12">
    <location>
        <begin position="35"/>
        <end position="57"/>
    </location>
</feature>
<comment type="catalytic activity">
    <reaction evidence="1">
        <text>ATP + protein L-histidine = ADP + protein N-phospho-L-histidine.</text>
        <dbReference type="EC" id="2.7.13.3"/>
    </reaction>
</comment>
<feature type="transmembrane region" description="Helical" evidence="12">
    <location>
        <begin position="108"/>
        <end position="127"/>
    </location>
</feature>
<evidence type="ECO:0000259" key="13">
    <source>
        <dbReference type="PROSITE" id="PS50109"/>
    </source>
</evidence>
<dbReference type="InterPro" id="IPR007895">
    <property type="entry name" value="MASE1"/>
</dbReference>
<organism evidence="14 15">
    <name type="scientific">Microcella putealis</name>
    <dbReference type="NCBI Taxonomy" id="337005"/>
    <lineage>
        <taxon>Bacteria</taxon>
        <taxon>Bacillati</taxon>
        <taxon>Actinomycetota</taxon>
        <taxon>Actinomycetes</taxon>
        <taxon>Micrococcales</taxon>
        <taxon>Microbacteriaceae</taxon>
        <taxon>Microcella</taxon>
    </lineage>
</organism>
<keyword evidence="10" id="KW-0902">Two-component regulatory system</keyword>
<evidence type="ECO:0000256" key="3">
    <source>
        <dbReference type="ARBA" id="ARBA00012438"/>
    </source>
</evidence>
<dbReference type="InterPro" id="IPR003594">
    <property type="entry name" value="HATPase_dom"/>
</dbReference>
<reference evidence="14 15" key="1">
    <citation type="journal article" date="2015" name="Stand. Genomic Sci.">
        <title>Genomic Encyclopedia of Bacterial and Archaeal Type Strains, Phase III: the genomes of soil and plant-associated and newly described type strains.</title>
        <authorList>
            <person name="Whitman W.B."/>
            <person name="Woyke T."/>
            <person name="Klenk H.P."/>
            <person name="Zhou Y."/>
            <person name="Lilburn T.G."/>
            <person name="Beck B.J."/>
            <person name="De Vos P."/>
            <person name="Vandamme P."/>
            <person name="Eisen J.A."/>
            <person name="Garrity G."/>
            <person name="Hugenholtz P."/>
            <person name="Kyrpides N.C."/>
        </authorList>
    </citation>
    <scope>NUCLEOTIDE SEQUENCE [LARGE SCALE GENOMIC DNA]</scope>
    <source>
        <strain evidence="14 15">CV2</strain>
    </source>
</reference>
<evidence type="ECO:0000256" key="10">
    <source>
        <dbReference type="ARBA" id="ARBA00023012"/>
    </source>
</evidence>
<evidence type="ECO:0000256" key="9">
    <source>
        <dbReference type="ARBA" id="ARBA00022989"/>
    </source>
</evidence>
<keyword evidence="4" id="KW-1003">Cell membrane</keyword>
<evidence type="ECO:0000313" key="14">
    <source>
        <dbReference type="EMBL" id="RZS56170.1"/>
    </source>
</evidence>
<dbReference type="PANTHER" id="PTHR43547:SF2">
    <property type="entry name" value="HYBRID SIGNAL TRANSDUCTION HISTIDINE KINASE C"/>
    <property type="match status" value="1"/>
</dbReference>
<dbReference type="EMBL" id="SGWW01000003">
    <property type="protein sequence ID" value="RZS56170.1"/>
    <property type="molecule type" value="Genomic_DNA"/>
</dbReference>
<keyword evidence="9 12" id="KW-1133">Transmembrane helix</keyword>
<dbReference type="Pfam" id="PF05231">
    <property type="entry name" value="MASE1"/>
    <property type="match status" value="1"/>
</dbReference>
<feature type="transmembrane region" description="Helical" evidence="12">
    <location>
        <begin position="219"/>
        <end position="248"/>
    </location>
</feature>
<dbReference type="SMART" id="SM00387">
    <property type="entry name" value="HATPase_c"/>
    <property type="match status" value="1"/>
</dbReference>
<proteinExistence type="predicted"/>
<dbReference type="Pfam" id="PF00512">
    <property type="entry name" value="HisKA"/>
    <property type="match status" value="1"/>
</dbReference>
<dbReference type="SUPFAM" id="SSF47384">
    <property type="entry name" value="Homodimeric domain of signal transducing histidine kinase"/>
    <property type="match status" value="1"/>
</dbReference>
<keyword evidence="11 12" id="KW-0472">Membrane</keyword>
<dbReference type="PANTHER" id="PTHR43547">
    <property type="entry name" value="TWO-COMPONENT HISTIDINE KINASE"/>
    <property type="match status" value="1"/>
</dbReference>
<comment type="caution">
    <text evidence="14">The sequence shown here is derived from an EMBL/GenBank/DDBJ whole genome shotgun (WGS) entry which is preliminary data.</text>
</comment>
<feature type="transmembrane region" description="Helical" evidence="12">
    <location>
        <begin position="254"/>
        <end position="276"/>
    </location>
</feature>
<evidence type="ECO:0000313" key="15">
    <source>
        <dbReference type="Proteomes" id="UP000293519"/>
    </source>
</evidence>